<dbReference type="Proteomes" id="UP000824334">
    <property type="component" value="Chromosome"/>
</dbReference>
<dbReference type="PROSITE" id="PS50850">
    <property type="entry name" value="MFS"/>
    <property type="match status" value="1"/>
</dbReference>
<dbReference type="PANTHER" id="PTHR19432:SF35">
    <property type="entry name" value="SOLUTE CARRIER FAMILY 45 MEMBER 3 ISOFORM X1"/>
    <property type="match status" value="1"/>
</dbReference>
<feature type="transmembrane region" description="Helical" evidence="6">
    <location>
        <begin position="409"/>
        <end position="429"/>
    </location>
</feature>
<name>A0ABX8TID1_9CAUL</name>
<dbReference type="RefSeq" id="WP_219355120.1">
    <property type="nucleotide sequence ID" value="NZ_CP080034.1"/>
</dbReference>
<feature type="transmembrane region" description="Helical" evidence="6">
    <location>
        <begin position="15"/>
        <end position="36"/>
    </location>
</feature>
<evidence type="ECO:0000256" key="4">
    <source>
        <dbReference type="ARBA" id="ARBA00022989"/>
    </source>
</evidence>
<feature type="transmembrane region" description="Helical" evidence="6">
    <location>
        <begin position="308"/>
        <end position="326"/>
    </location>
</feature>
<feature type="transmembrane region" description="Helical" evidence="6">
    <location>
        <begin position="468"/>
        <end position="487"/>
    </location>
</feature>
<feature type="transmembrane region" description="Helical" evidence="6">
    <location>
        <begin position="147"/>
        <end position="168"/>
    </location>
</feature>
<feature type="domain" description="Major facilitator superfamily (MFS) profile" evidence="7">
    <location>
        <begin position="14"/>
        <end position="492"/>
    </location>
</feature>
<organism evidence="8 9">
    <name type="scientific">Brevundimonas nasdae</name>
    <dbReference type="NCBI Taxonomy" id="172043"/>
    <lineage>
        <taxon>Bacteria</taxon>
        <taxon>Pseudomonadati</taxon>
        <taxon>Pseudomonadota</taxon>
        <taxon>Alphaproteobacteria</taxon>
        <taxon>Caulobacterales</taxon>
        <taxon>Caulobacteraceae</taxon>
        <taxon>Brevundimonas</taxon>
    </lineage>
</organism>
<feature type="transmembrane region" description="Helical" evidence="6">
    <location>
        <begin position="254"/>
        <end position="272"/>
    </location>
</feature>
<comment type="subcellular location">
    <subcellularLocation>
        <location evidence="1">Membrane</location>
        <topology evidence="1">Multi-pass membrane protein</topology>
    </subcellularLocation>
</comment>
<feature type="transmembrane region" description="Helical" evidence="6">
    <location>
        <begin position="441"/>
        <end position="462"/>
    </location>
</feature>
<sequence>MTDQKRDRGKSNSKALALVANASAGLFGVQIVWGLQGVATSRVFQSLGAEMADLPLLWIAAPVTGLLVHPVVGWLSDRTRGRFGRRRPYIALGALMTAAAMVLMGCAGSLSTAVLALWLLTLSVNVAMQPMRALVADLVGKEDLNRAYALQVLFIGAGAIFASCLPWLLTRLTSSSAQGLDVGPSWRLAFLVGAVVFLAAVTWTLARTREAGSSHADVVQGVTIEECRLRPGLWVAAGVAVAAVAAILDVRREVYLLAGVLALYGVLQRAVFIRGRRDPSRPLTGVLGIVASIAAMPVIMRRLAMVQFFTWFALFTLWVYAVPSIAAHQYGNARPGSPVYEAAADWVGVLFGVQDAVAIGAAMFLPWFVRKIGGARCHAACLAIGALCFASMSLVPGGGMLVLPWAGVGLAWASILSAPYAIVAAASPADRVGVNLGVHNIFLVLPQLVGASLLGVVVQRVFEGRMHLVLPLAGLSFFIAAVLALRLRSDSLAVRFRALP</sequence>
<feature type="transmembrane region" description="Helical" evidence="6">
    <location>
        <begin position="56"/>
        <end position="76"/>
    </location>
</feature>
<evidence type="ECO:0000313" key="8">
    <source>
        <dbReference type="EMBL" id="QYC09555.1"/>
    </source>
</evidence>
<dbReference type="InterPro" id="IPR011701">
    <property type="entry name" value="MFS"/>
</dbReference>
<keyword evidence="4 6" id="KW-1133">Transmembrane helix</keyword>
<reference evidence="8 9" key="1">
    <citation type="submission" date="2021-07" db="EMBL/GenBank/DDBJ databases">
        <title>Isolation and characterization of bacteria from a gold mining with a capacity of golden bioaccumulation.</title>
        <authorList>
            <person name="Yang X.J."/>
        </authorList>
    </citation>
    <scope>NUCLEOTIDE SEQUENCE [LARGE SCALE GENOMIC DNA]</scope>
    <source>
        <strain evidence="8 9">Au29</strain>
    </source>
</reference>
<evidence type="ECO:0000256" key="6">
    <source>
        <dbReference type="SAM" id="Phobius"/>
    </source>
</evidence>
<evidence type="ECO:0000259" key="7">
    <source>
        <dbReference type="PROSITE" id="PS50850"/>
    </source>
</evidence>
<feature type="transmembrane region" description="Helical" evidence="6">
    <location>
        <begin position="346"/>
        <end position="369"/>
    </location>
</feature>
<evidence type="ECO:0000256" key="1">
    <source>
        <dbReference type="ARBA" id="ARBA00004141"/>
    </source>
</evidence>
<keyword evidence="3 6" id="KW-0812">Transmembrane</keyword>
<evidence type="ECO:0000313" key="9">
    <source>
        <dbReference type="Proteomes" id="UP000824334"/>
    </source>
</evidence>
<dbReference type="EMBL" id="CP080034">
    <property type="protein sequence ID" value="QYC09555.1"/>
    <property type="molecule type" value="Genomic_DNA"/>
</dbReference>
<proteinExistence type="predicted"/>
<dbReference type="GeneID" id="94376249"/>
<keyword evidence="5 6" id="KW-0472">Membrane</keyword>
<feature type="transmembrane region" description="Helical" evidence="6">
    <location>
        <begin position="116"/>
        <end position="135"/>
    </location>
</feature>
<gene>
    <name evidence="8" type="ORF">KWG56_13265</name>
</gene>
<evidence type="ECO:0000256" key="3">
    <source>
        <dbReference type="ARBA" id="ARBA00022692"/>
    </source>
</evidence>
<dbReference type="PANTHER" id="PTHR19432">
    <property type="entry name" value="SUGAR TRANSPORTER"/>
    <property type="match status" value="1"/>
</dbReference>
<accession>A0ABX8TID1</accession>
<evidence type="ECO:0000256" key="2">
    <source>
        <dbReference type="ARBA" id="ARBA00022448"/>
    </source>
</evidence>
<feature type="transmembrane region" description="Helical" evidence="6">
    <location>
        <begin position="188"/>
        <end position="206"/>
    </location>
</feature>
<keyword evidence="9" id="KW-1185">Reference proteome</keyword>
<feature type="transmembrane region" description="Helical" evidence="6">
    <location>
        <begin position="381"/>
        <end position="403"/>
    </location>
</feature>
<evidence type="ECO:0000256" key="5">
    <source>
        <dbReference type="ARBA" id="ARBA00023136"/>
    </source>
</evidence>
<keyword evidence="2" id="KW-0813">Transport</keyword>
<feature type="transmembrane region" description="Helical" evidence="6">
    <location>
        <begin position="88"/>
        <end position="110"/>
    </location>
</feature>
<dbReference type="InterPro" id="IPR020846">
    <property type="entry name" value="MFS_dom"/>
</dbReference>
<protein>
    <submittedName>
        <fullName evidence="8">MFS transporter</fullName>
    </submittedName>
</protein>
<dbReference type="Pfam" id="PF07690">
    <property type="entry name" value="MFS_1"/>
    <property type="match status" value="1"/>
</dbReference>